<evidence type="ECO:0000256" key="1">
    <source>
        <dbReference type="SAM" id="MobiDB-lite"/>
    </source>
</evidence>
<evidence type="ECO:0000259" key="2">
    <source>
        <dbReference type="Pfam" id="PF18932"/>
    </source>
</evidence>
<reference evidence="3" key="1">
    <citation type="journal article" date="2014" name="Front. Microbiol.">
        <title>High frequency of phylogenetically diverse reductive dehalogenase-homologous genes in deep subseafloor sedimentary metagenomes.</title>
        <authorList>
            <person name="Kawai M."/>
            <person name="Futagami T."/>
            <person name="Toyoda A."/>
            <person name="Takaki Y."/>
            <person name="Nishi S."/>
            <person name="Hori S."/>
            <person name="Arai W."/>
            <person name="Tsubouchi T."/>
            <person name="Morono Y."/>
            <person name="Uchiyama I."/>
            <person name="Ito T."/>
            <person name="Fujiyama A."/>
            <person name="Inagaki F."/>
            <person name="Takami H."/>
        </authorList>
    </citation>
    <scope>NUCLEOTIDE SEQUENCE</scope>
    <source>
        <strain evidence="3">Expedition CK06-06</strain>
    </source>
</reference>
<feature type="non-terminal residue" evidence="3">
    <location>
        <position position="73"/>
    </location>
</feature>
<dbReference type="EMBL" id="BARS01047007">
    <property type="protein sequence ID" value="GAG35373.1"/>
    <property type="molecule type" value="Genomic_DNA"/>
</dbReference>
<comment type="caution">
    <text evidence="3">The sequence shown here is derived from an EMBL/GenBank/DDBJ whole genome shotgun (WGS) entry which is preliminary data.</text>
</comment>
<gene>
    <name evidence="3" type="ORF">S01H1_70673</name>
</gene>
<sequence length="73" mass="8365">MSKEDLVPFKKGQSGNPNGRPKKIETVLKDHFLAEHNVRLTKSQTQDIVKTLLSKTRSELMELAKDESLPFWV</sequence>
<proteinExistence type="predicted"/>
<accession>X0XFF4</accession>
<dbReference type="AlphaFoldDB" id="X0XFF4"/>
<organism evidence="3">
    <name type="scientific">marine sediment metagenome</name>
    <dbReference type="NCBI Taxonomy" id="412755"/>
    <lineage>
        <taxon>unclassified sequences</taxon>
        <taxon>metagenomes</taxon>
        <taxon>ecological metagenomes</taxon>
    </lineage>
</organism>
<feature type="domain" description="DUF5681" evidence="2">
    <location>
        <begin position="9"/>
        <end position="54"/>
    </location>
</feature>
<evidence type="ECO:0000313" key="3">
    <source>
        <dbReference type="EMBL" id="GAG35373.1"/>
    </source>
</evidence>
<dbReference type="Pfam" id="PF18932">
    <property type="entry name" value="DUF5681"/>
    <property type="match status" value="1"/>
</dbReference>
<name>X0XFF4_9ZZZZ</name>
<dbReference type="InterPro" id="IPR043736">
    <property type="entry name" value="DUF5681"/>
</dbReference>
<feature type="region of interest" description="Disordered" evidence="1">
    <location>
        <begin position="1"/>
        <end position="22"/>
    </location>
</feature>
<protein>
    <recommendedName>
        <fullName evidence="2">DUF5681 domain-containing protein</fullName>
    </recommendedName>
</protein>